<feature type="transmembrane region" description="Helical" evidence="9">
    <location>
        <begin position="203"/>
        <end position="225"/>
    </location>
</feature>
<name>A0A516Q1F6_9ACTN</name>
<feature type="transmembrane region" description="Helical" evidence="9">
    <location>
        <begin position="44"/>
        <end position="65"/>
    </location>
</feature>
<comment type="similarity">
    <text evidence="7">Belongs to the glycosyltransferase 87 family.</text>
</comment>
<comment type="subcellular location">
    <subcellularLocation>
        <location evidence="1">Cell membrane</location>
        <topology evidence="1">Multi-pass membrane protein</topology>
    </subcellularLocation>
</comment>
<evidence type="ECO:0000256" key="7">
    <source>
        <dbReference type="ARBA" id="ARBA00024033"/>
    </source>
</evidence>
<proteinExistence type="inferred from homology"/>
<evidence type="ECO:0000256" key="2">
    <source>
        <dbReference type="ARBA" id="ARBA00022475"/>
    </source>
</evidence>
<dbReference type="Pfam" id="PF09594">
    <property type="entry name" value="GT87"/>
    <property type="match status" value="1"/>
</dbReference>
<dbReference type="Proteomes" id="UP000319263">
    <property type="component" value="Chromosome"/>
</dbReference>
<keyword evidence="4 9" id="KW-0812">Transmembrane</keyword>
<keyword evidence="5 9" id="KW-1133">Transmembrane helix</keyword>
<sequence length="452" mass="48577">MTDPMSSKITSNAAADSADSAEPARTASLAGAPMTRGKRFRRMVLEFTPAYLVSMVMLPLIIAGGKFWPYKPSTMDLQVYFYAVRAMLHGANIMEWSSPDFHLWFIYPPAAAIIMLPLAVGPFLFWELVWIAGIVIAQNVVMIRSGVPRGLPLALVSAALVIGMEPIRTTVGYAQINTFLMALVFIDLLPATPGRKRIIPPGMLIGLAAAIKLTPALFVLMLLILGKKRPAITAMITFAVLTIVGTVVQPSATISYLKSLAGGDTHTSGPLYVGNQSLLGVVLRLFGENQTNTYLGLAIAVLVAVLAAIVGAYWWKKGAHVLAIALVGLGTNLASPLSWTHHFVWILPLGIAVVYQIRRRPWPGARADHIPLPRWMTYSCAAVVLYVSACLPLALLPYASGAEKNYTALQELVANLGPLMITAILVASAVRMIRESRHPARPVEAAAPVAGS</sequence>
<keyword evidence="11" id="KW-1185">Reference proteome</keyword>
<evidence type="ECO:0000313" key="10">
    <source>
        <dbReference type="EMBL" id="QDP97265.1"/>
    </source>
</evidence>
<dbReference type="InterPro" id="IPR018584">
    <property type="entry name" value="GT87"/>
</dbReference>
<evidence type="ECO:0000256" key="6">
    <source>
        <dbReference type="ARBA" id="ARBA00023136"/>
    </source>
</evidence>
<feature type="transmembrane region" description="Helical" evidence="9">
    <location>
        <begin position="231"/>
        <end position="248"/>
    </location>
</feature>
<keyword evidence="6 9" id="KW-0472">Membrane</keyword>
<feature type="transmembrane region" description="Helical" evidence="9">
    <location>
        <begin position="173"/>
        <end position="191"/>
    </location>
</feature>
<feature type="region of interest" description="Disordered" evidence="8">
    <location>
        <begin position="1"/>
        <end position="26"/>
    </location>
</feature>
<feature type="compositionally biased region" description="Polar residues" evidence="8">
    <location>
        <begin position="1"/>
        <end position="12"/>
    </location>
</feature>
<feature type="transmembrane region" description="Helical" evidence="9">
    <location>
        <begin position="294"/>
        <end position="315"/>
    </location>
</feature>
<feature type="transmembrane region" description="Helical" evidence="9">
    <location>
        <begin position="412"/>
        <end position="433"/>
    </location>
</feature>
<feature type="transmembrane region" description="Helical" evidence="9">
    <location>
        <begin position="339"/>
        <end position="357"/>
    </location>
</feature>
<dbReference type="EMBL" id="CP041692">
    <property type="protein sequence ID" value="QDP97265.1"/>
    <property type="molecule type" value="Genomic_DNA"/>
</dbReference>
<reference evidence="10 11" key="1">
    <citation type="submission" date="2019-07" db="EMBL/GenBank/DDBJ databases">
        <title>Microlunatus dokdonensis sp. nov. isolated from the rhizospheric soil of the wild plant Elymus tsukushiensis.</title>
        <authorList>
            <person name="Ghim S.-Y."/>
            <person name="Hwang Y.-J."/>
            <person name="Son J.-S."/>
            <person name="Shin J.-H."/>
        </authorList>
    </citation>
    <scope>NUCLEOTIDE SEQUENCE [LARGE SCALE GENOMIC DNA]</scope>
    <source>
        <strain evidence="10 11">KUDC0627</strain>
    </source>
</reference>
<keyword evidence="2" id="KW-1003">Cell membrane</keyword>
<feature type="transmembrane region" description="Helical" evidence="9">
    <location>
        <begin position="101"/>
        <end position="118"/>
    </location>
</feature>
<dbReference type="AlphaFoldDB" id="A0A516Q1F6"/>
<dbReference type="GO" id="GO:0016758">
    <property type="term" value="F:hexosyltransferase activity"/>
    <property type="evidence" value="ECO:0007669"/>
    <property type="project" value="InterPro"/>
</dbReference>
<keyword evidence="3" id="KW-0808">Transferase</keyword>
<evidence type="ECO:0000256" key="3">
    <source>
        <dbReference type="ARBA" id="ARBA00022679"/>
    </source>
</evidence>
<evidence type="ECO:0000313" key="11">
    <source>
        <dbReference type="Proteomes" id="UP000319263"/>
    </source>
</evidence>
<feature type="transmembrane region" description="Helical" evidence="9">
    <location>
        <begin position="378"/>
        <end position="400"/>
    </location>
</feature>
<evidence type="ECO:0000256" key="5">
    <source>
        <dbReference type="ARBA" id="ARBA00022989"/>
    </source>
</evidence>
<dbReference type="OrthoDB" id="9774600at2"/>
<evidence type="ECO:0000256" key="9">
    <source>
        <dbReference type="SAM" id="Phobius"/>
    </source>
</evidence>
<evidence type="ECO:0000256" key="4">
    <source>
        <dbReference type="ARBA" id="ARBA00022692"/>
    </source>
</evidence>
<accession>A0A516Q1F6</accession>
<evidence type="ECO:0000256" key="8">
    <source>
        <dbReference type="SAM" id="MobiDB-lite"/>
    </source>
</evidence>
<dbReference type="RefSeq" id="WP_143987226.1">
    <property type="nucleotide sequence ID" value="NZ_CP041692.1"/>
</dbReference>
<organism evidence="10 11">
    <name type="scientific">Microlunatus elymi</name>
    <dbReference type="NCBI Taxonomy" id="2596828"/>
    <lineage>
        <taxon>Bacteria</taxon>
        <taxon>Bacillati</taxon>
        <taxon>Actinomycetota</taxon>
        <taxon>Actinomycetes</taxon>
        <taxon>Propionibacteriales</taxon>
        <taxon>Propionibacteriaceae</taxon>
        <taxon>Microlunatus</taxon>
    </lineage>
</organism>
<dbReference type="GO" id="GO:0005886">
    <property type="term" value="C:plasma membrane"/>
    <property type="evidence" value="ECO:0007669"/>
    <property type="project" value="UniProtKB-SubCell"/>
</dbReference>
<dbReference type="KEGG" id="mik:FOE78_16230"/>
<protein>
    <submittedName>
        <fullName evidence="10">DUF2029 domain-containing protein</fullName>
    </submittedName>
</protein>
<evidence type="ECO:0000256" key="1">
    <source>
        <dbReference type="ARBA" id="ARBA00004651"/>
    </source>
</evidence>
<gene>
    <name evidence="10" type="ORF">FOE78_16230</name>
</gene>